<evidence type="ECO:0000259" key="3">
    <source>
        <dbReference type="Pfam" id="PF01575"/>
    </source>
</evidence>
<dbReference type="RefSeq" id="WP_219759177.1">
    <property type="nucleotide sequence ID" value="NZ_JAHXRS010000006.1"/>
</dbReference>
<accession>A0ABS6ZWM9</accession>
<dbReference type="EMBL" id="JAHXRS010000006">
    <property type="protein sequence ID" value="MBW6394453.1"/>
    <property type="molecule type" value="Genomic_DNA"/>
</dbReference>
<dbReference type="InterPro" id="IPR011966">
    <property type="entry name" value="PaaN-DH"/>
</dbReference>
<dbReference type="NCBIfam" id="TIGR02278">
    <property type="entry name" value="PaaN-DH"/>
    <property type="match status" value="1"/>
</dbReference>
<reference evidence="4 5" key="1">
    <citation type="submission" date="2021-07" db="EMBL/GenBank/DDBJ databases">
        <title>Thermus aquaticus gen. n. and sp. n., a nonsporulating extreme thermophile.</title>
        <authorList>
            <person name="Hu C.-J."/>
            <person name="Li W.-J."/>
            <person name="Xian W.-D."/>
        </authorList>
    </citation>
    <scope>NUCLEOTIDE SEQUENCE [LARGE SCALE GENOMIC DNA]</scope>
    <source>
        <strain evidence="4 5">SYSU G05001</strain>
    </source>
</reference>
<dbReference type="NCBIfam" id="NF008868">
    <property type="entry name" value="PRK11903.1"/>
    <property type="match status" value="1"/>
</dbReference>
<evidence type="ECO:0000259" key="2">
    <source>
        <dbReference type="Pfam" id="PF00171"/>
    </source>
</evidence>
<evidence type="ECO:0000256" key="1">
    <source>
        <dbReference type="ARBA" id="ARBA00023002"/>
    </source>
</evidence>
<dbReference type="InterPro" id="IPR016163">
    <property type="entry name" value="Ald_DH_C"/>
</dbReference>
<gene>
    <name evidence="4" type="primary">paaZ</name>
    <name evidence="4" type="ORF">KZX47_04685</name>
</gene>
<dbReference type="Pfam" id="PF01575">
    <property type="entry name" value="MaoC_dehydratas"/>
    <property type="match status" value="1"/>
</dbReference>
<dbReference type="Gene3D" id="3.10.129.10">
    <property type="entry name" value="Hotdog Thioesterase"/>
    <property type="match status" value="1"/>
</dbReference>
<dbReference type="Pfam" id="PF00171">
    <property type="entry name" value="Aldedh"/>
    <property type="match status" value="1"/>
</dbReference>
<dbReference type="SUPFAM" id="SSF53720">
    <property type="entry name" value="ALDH-like"/>
    <property type="match status" value="1"/>
</dbReference>
<dbReference type="InterPro" id="IPR015590">
    <property type="entry name" value="Aldehyde_DH_dom"/>
</dbReference>
<dbReference type="Gene3D" id="3.40.605.10">
    <property type="entry name" value="Aldehyde Dehydrogenase, Chain A, domain 1"/>
    <property type="match status" value="1"/>
</dbReference>
<evidence type="ECO:0000313" key="4">
    <source>
        <dbReference type="EMBL" id="MBW6394453.1"/>
    </source>
</evidence>
<keyword evidence="1" id="KW-0560">Oxidoreductase</keyword>
<organism evidence="4 5">
    <name type="scientific">Thermus brevis</name>
    <dbReference type="NCBI Taxonomy" id="2862456"/>
    <lineage>
        <taxon>Bacteria</taxon>
        <taxon>Thermotogati</taxon>
        <taxon>Deinococcota</taxon>
        <taxon>Deinococci</taxon>
        <taxon>Thermales</taxon>
        <taxon>Thermaceae</taxon>
        <taxon>Thermus</taxon>
    </lineage>
</organism>
<name>A0ABS6ZWM9_9DEIN</name>
<dbReference type="PANTHER" id="PTHR43111:SF1">
    <property type="entry name" value="ALDEHYDE DEHYDROGENASE B-RELATED"/>
    <property type="match status" value="1"/>
</dbReference>
<dbReference type="Proteomes" id="UP000724268">
    <property type="component" value="Unassembled WGS sequence"/>
</dbReference>
<feature type="domain" description="Aldehyde dehydrogenase" evidence="2">
    <location>
        <begin position="11"/>
        <end position="448"/>
    </location>
</feature>
<dbReference type="SUPFAM" id="SSF54637">
    <property type="entry name" value="Thioesterase/thiol ester dehydrase-isomerase"/>
    <property type="match status" value="1"/>
</dbReference>
<keyword evidence="5" id="KW-1185">Reference proteome</keyword>
<protein>
    <submittedName>
        <fullName evidence="4">Phenylacetic acid degradation bifunctional protein PaaZ</fullName>
    </submittedName>
</protein>
<feature type="domain" description="MaoC-like" evidence="3">
    <location>
        <begin position="533"/>
        <end position="643"/>
    </location>
</feature>
<proteinExistence type="predicted"/>
<dbReference type="Gene3D" id="3.40.309.10">
    <property type="entry name" value="Aldehyde Dehydrogenase, Chain A, domain 2"/>
    <property type="match status" value="1"/>
</dbReference>
<dbReference type="InterPro" id="IPR002539">
    <property type="entry name" value="MaoC-like_dom"/>
</dbReference>
<dbReference type="PANTHER" id="PTHR43111">
    <property type="entry name" value="ALDEHYDE DEHYDROGENASE B-RELATED"/>
    <property type="match status" value="1"/>
</dbReference>
<evidence type="ECO:0000313" key="5">
    <source>
        <dbReference type="Proteomes" id="UP000724268"/>
    </source>
</evidence>
<dbReference type="InterPro" id="IPR016161">
    <property type="entry name" value="Ald_DH/histidinol_DH"/>
</dbReference>
<dbReference type="InterPro" id="IPR029069">
    <property type="entry name" value="HotDog_dom_sf"/>
</dbReference>
<sequence>MKVKSYLMGQWLTGAGEGVPVQDAATLEVLGHVTSEGLPLKEAVAWGREVGGKALLAMGFQERGRRLRALAQYLSEQKEGLYRLYATTGGTRRDAWYDVDGGIGVLFTYSSLARMLPEGNLLPEEESLPLSKDFSFQGRHLLGPKGGITVQINAFNFPVWGLLEKFAPAFLAGVPTLAKPATPTAHVAEGLVRLMVESGLLPEGSLQFVAGSLGDALEALDHRDSVYFTGSKATADRLRRHPAFWERGVLFNAETDSLNAAILGEKAGEEEEVERLAREIAQELSIKTGQRCTAIRRVLVPQGRLEALLEATRKHLEGLKLGDPREVNEEGVNLGPLASLGQKEEVERAVEALLAAGARVYWQHPGRRDGAFFPPTLLLAEDPWAETLHQVEPFGPVATFFPYRDREEALRLARLGGGMLAATLATPDPEEARFYLLGLSGEVGRLHILNRFNAHSSTGHGSPLPRLLHGGPGRAGGGEELGGLLSVKRHLARLALQADPHTLQALTGEYARGAEKPASVHPFRKHYEELEVGETLWTHRRTVTEADIALFAHLSWDHFYAHTDEIAAQKSLFGKRVAHGYFVLSAAAGLFVDPAPGPVLANYGLEGLRFTEPVGIGDTLQARLTVKAKRPRDEKSGVVEWAVEVVNQEGQTVAAYTILTLVARKPTDALPSGQTHFGASS</sequence>
<comment type="caution">
    <text evidence="4">The sequence shown here is derived from an EMBL/GenBank/DDBJ whole genome shotgun (WGS) entry which is preliminary data.</text>
</comment>
<dbReference type="CDD" id="cd03452">
    <property type="entry name" value="MaoC_C"/>
    <property type="match status" value="1"/>
</dbReference>
<dbReference type="InterPro" id="IPR016162">
    <property type="entry name" value="Ald_DH_N"/>
</dbReference>